<dbReference type="InterPro" id="IPR029479">
    <property type="entry name" value="Nitroreductase"/>
</dbReference>
<keyword evidence="3" id="KW-1185">Reference proteome</keyword>
<protein>
    <submittedName>
        <fullName evidence="2">Nitroreductase</fullName>
    </submittedName>
</protein>
<dbReference type="RefSeq" id="WP_100177256.1">
    <property type="nucleotide sequence ID" value="NZ_LFJC01000003.1"/>
</dbReference>
<proteinExistence type="predicted"/>
<dbReference type="AlphaFoldDB" id="A0A2M6UC24"/>
<dbReference type="PANTHER" id="PTHR23026">
    <property type="entry name" value="NADPH NITROREDUCTASE"/>
    <property type="match status" value="1"/>
</dbReference>
<gene>
    <name evidence="2" type="ORF">TSA1_15800</name>
</gene>
<accession>A0A2M6UC24</accession>
<dbReference type="InterPro" id="IPR000415">
    <property type="entry name" value="Nitroreductase-like"/>
</dbReference>
<sequence>MSTETGLDVMSAIRGRRAIRSFTPERLGRGVIEELIDAAIQAPTAVHREPWAFAVIQDKERLRRYSDRAKALLLEQREATSFFQREEPRALAVLSDPAFNIFYDAGTLVVIGCRARGPFVDADCWLAAENLMLAATAKGLGTCCIGFAVGVLNTPEVKRELGIPDAGAAVAPIIVGVPRGPIPPGARKPPLILSWAS</sequence>
<feature type="domain" description="Nitroreductase" evidence="1">
    <location>
        <begin position="13"/>
        <end position="176"/>
    </location>
</feature>
<comment type="caution">
    <text evidence="2">The sequence shown here is derived from an EMBL/GenBank/DDBJ whole genome shotgun (WGS) entry which is preliminary data.</text>
</comment>
<evidence type="ECO:0000259" key="1">
    <source>
        <dbReference type="Pfam" id="PF00881"/>
    </source>
</evidence>
<evidence type="ECO:0000313" key="2">
    <source>
        <dbReference type="EMBL" id="PIT02061.1"/>
    </source>
</evidence>
<dbReference type="Gene3D" id="3.40.109.10">
    <property type="entry name" value="NADH Oxidase"/>
    <property type="match status" value="1"/>
</dbReference>
<organism evidence="2 3">
    <name type="scientific">Bradyrhizobium nitroreducens</name>
    <dbReference type="NCBI Taxonomy" id="709803"/>
    <lineage>
        <taxon>Bacteria</taxon>
        <taxon>Pseudomonadati</taxon>
        <taxon>Pseudomonadota</taxon>
        <taxon>Alphaproteobacteria</taxon>
        <taxon>Hyphomicrobiales</taxon>
        <taxon>Nitrobacteraceae</taxon>
        <taxon>Bradyrhizobium</taxon>
    </lineage>
</organism>
<dbReference type="SUPFAM" id="SSF55469">
    <property type="entry name" value="FMN-dependent nitroreductase-like"/>
    <property type="match status" value="1"/>
</dbReference>
<reference evidence="2 3" key="1">
    <citation type="submission" date="2015-06" db="EMBL/GenBank/DDBJ databases">
        <title>Comparative genome analysis of nirS-carrying Bradyrhizobium sp. strains.</title>
        <authorList>
            <person name="Ishii S."/>
            <person name="Jang J."/>
            <person name="Nishizawa T."/>
            <person name="Senoo K."/>
        </authorList>
    </citation>
    <scope>NUCLEOTIDE SEQUENCE [LARGE SCALE GENOMIC DNA]</scope>
    <source>
        <strain evidence="2 3">TSA1</strain>
    </source>
</reference>
<dbReference type="Proteomes" id="UP000228930">
    <property type="component" value="Unassembled WGS sequence"/>
</dbReference>
<dbReference type="PANTHER" id="PTHR23026:SF123">
    <property type="entry name" value="NAD(P)H NITROREDUCTASE RV3131-RELATED"/>
    <property type="match status" value="1"/>
</dbReference>
<dbReference type="InterPro" id="IPR050627">
    <property type="entry name" value="Nitroreductase/BluB"/>
</dbReference>
<evidence type="ECO:0000313" key="3">
    <source>
        <dbReference type="Proteomes" id="UP000228930"/>
    </source>
</evidence>
<name>A0A2M6UC24_9BRAD</name>
<dbReference type="Pfam" id="PF00881">
    <property type="entry name" value="Nitroreductase"/>
    <property type="match status" value="1"/>
</dbReference>
<dbReference type="EMBL" id="LFJC01000003">
    <property type="protein sequence ID" value="PIT02061.1"/>
    <property type="molecule type" value="Genomic_DNA"/>
</dbReference>
<dbReference type="GO" id="GO:0016491">
    <property type="term" value="F:oxidoreductase activity"/>
    <property type="evidence" value="ECO:0007669"/>
    <property type="project" value="InterPro"/>
</dbReference>